<dbReference type="EMBL" id="JACOPN010000002">
    <property type="protein sequence ID" value="MBC5716307.1"/>
    <property type="molecule type" value="Genomic_DNA"/>
</dbReference>
<comment type="caution">
    <text evidence="1">The sequence shown here is derived from an EMBL/GenBank/DDBJ whole genome shotgun (WGS) entry which is preliminary data.</text>
</comment>
<sequence length="48" mass="5057">MNGWDILIGGAIALLLVLAFRTATSKKGRCCGDCCHCGGKKKKDGSCR</sequence>
<accession>A0A8J6J3J9</accession>
<evidence type="ECO:0000313" key="2">
    <source>
        <dbReference type="Proteomes" id="UP000602260"/>
    </source>
</evidence>
<gene>
    <name evidence="1" type="ORF">H8S55_03045</name>
</gene>
<reference evidence="1" key="1">
    <citation type="submission" date="2020-08" db="EMBL/GenBank/DDBJ databases">
        <title>Genome public.</title>
        <authorList>
            <person name="Liu C."/>
            <person name="Sun Q."/>
        </authorList>
    </citation>
    <scope>NUCLEOTIDE SEQUENCE</scope>
    <source>
        <strain evidence="1">BX5</strain>
    </source>
</reference>
<protein>
    <recommendedName>
        <fullName evidence="3">FeoB-associated Cys-rich membrane protein</fullName>
    </recommendedName>
</protein>
<dbReference type="AlphaFoldDB" id="A0A8J6J3J9"/>
<evidence type="ECO:0008006" key="3">
    <source>
        <dbReference type="Google" id="ProtNLM"/>
    </source>
</evidence>
<proteinExistence type="predicted"/>
<name>A0A8J6J3J9_9FIRM</name>
<evidence type="ECO:0000313" key="1">
    <source>
        <dbReference type="EMBL" id="MBC5716307.1"/>
    </source>
</evidence>
<keyword evidence="2" id="KW-1185">Reference proteome</keyword>
<dbReference type="Proteomes" id="UP000602260">
    <property type="component" value="Unassembled WGS sequence"/>
</dbReference>
<organism evidence="1 2">
    <name type="scientific">Flintibacter faecis</name>
    <dbReference type="NCBI Taxonomy" id="2763047"/>
    <lineage>
        <taxon>Bacteria</taxon>
        <taxon>Bacillati</taxon>
        <taxon>Bacillota</taxon>
        <taxon>Clostridia</taxon>
        <taxon>Eubacteriales</taxon>
        <taxon>Flintibacter</taxon>
    </lineage>
</organism>
<dbReference type="RefSeq" id="WP_186877788.1">
    <property type="nucleotide sequence ID" value="NZ_JACOPN010000002.1"/>
</dbReference>